<comment type="caution">
    <text evidence="1">The sequence shown here is derived from an EMBL/GenBank/DDBJ whole genome shotgun (WGS) entry which is preliminary data.</text>
</comment>
<evidence type="ECO:0000313" key="1">
    <source>
        <dbReference type="EMBL" id="GAA0523886.1"/>
    </source>
</evidence>
<dbReference type="RefSeq" id="WP_009943397.1">
    <property type="nucleotide sequence ID" value="NZ_BAAAGS010000012.1"/>
</dbReference>
<proteinExistence type="predicted"/>
<dbReference type="SUPFAM" id="SSF50974">
    <property type="entry name" value="Nitrous oxide reductase, N-terminal domain"/>
    <property type="match status" value="1"/>
</dbReference>
<dbReference type="InterPro" id="IPR015943">
    <property type="entry name" value="WD40/YVTN_repeat-like_dom_sf"/>
</dbReference>
<keyword evidence="2" id="KW-1185">Reference proteome</keyword>
<dbReference type="PANTHER" id="PTHR47197:SF3">
    <property type="entry name" value="DIHYDRO-HEME D1 DEHYDROGENASE"/>
    <property type="match status" value="1"/>
</dbReference>
<reference evidence="1 2" key="1">
    <citation type="journal article" date="2019" name="Int. J. Syst. Evol. Microbiol.">
        <title>The Global Catalogue of Microorganisms (GCM) 10K type strain sequencing project: providing services to taxonomists for standard genome sequencing and annotation.</title>
        <authorList>
            <consortium name="The Broad Institute Genomics Platform"/>
            <consortium name="The Broad Institute Genome Sequencing Center for Infectious Disease"/>
            <person name="Wu L."/>
            <person name="Ma J."/>
        </authorList>
    </citation>
    <scope>NUCLEOTIDE SEQUENCE [LARGE SCALE GENOMIC DNA]</scope>
    <source>
        <strain evidence="1 2">JCM 10303</strain>
    </source>
</reference>
<dbReference type="PANTHER" id="PTHR47197">
    <property type="entry name" value="PROTEIN NIRF"/>
    <property type="match status" value="1"/>
</dbReference>
<sequence>MRRGDVLAVASQSGPTVTFFDAVTHEQLDVLEVTAEPHELCFDPVRRVVYCTSAYRSGYYGDNAGRGREVTVIDADTRRIVDVLDLAPEHGPHGLALDTRRHRLYVSVEAGDSRPGGVVVIDTRTRRTVGRIDTMAPGPHWFAITPDGLSGYATNKEAPYVSAVGLDGDGDGLHRIEVPGSEGLAVTPDGAHVCVAAPKGDFGKPPAAPPGIRVIDTATNAVVRTVPTEHLVFPVHVTSTGLLLAGELVVDTSEGVSALGGHDFGRLSVFAAGTYEPLGGVGVGRFPLTITSSPDGSRAYVSAVASSTVSVVDLTSRELLDTLHVDRRGEPGAHGLAYIPAPGDGTRGG</sequence>
<dbReference type="InterPro" id="IPR011045">
    <property type="entry name" value="N2O_reductase_N"/>
</dbReference>
<name>A0ABN1CQS6_SACER</name>
<dbReference type="Gene3D" id="2.130.10.10">
    <property type="entry name" value="YVTN repeat-like/Quinoprotein amine dehydrogenase"/>
    <property type="match status" value="2"/>
</dbReference>
<protein>
    <submittedName>
        <fullName evidence="1">YncE family protein</fullName>
    </submittedName>
</protein>
<dbReference type="EMBL" id="BAAAGS010000012">
    <property type="protein sequence ID" value="GAA0523886.1"/>
    <property type="molecule type" value="Genomic_DNA"/>
</dbReference>
<accession>A0ABN1CQS6</accession>
<organism evidence="1 2">
    <name type="scientific">Saccharopolyspora erythraea</name>
    <name type="common">Streptomyces erythraeus</name>
    <dbReference type="NCBI Taxonomy" id="1836"/>
    <lineage>
        <taxon>Bacteria</taxon>
        <taxon>Bacillati</taxon>
        <taxon>Actinomycetota</taxon>
        <taxon>Actinomycetes</taxon>
        <taxon>Pseudonocardiales</taxon>
        <taxon>Pseudonocardiaceae</taxon>
        <taxon>Saccharopolyspora</taxon>
    </lineage>
</organism>
<gene>
    <name evidence="1" type="ORF">GCM10009533_23960</name>
</gene>
<dbReference type="Proteomes" id="UP001500729">
    <property type="component" value="Unassembled WGS sequence"/>
</dbReference>
<evidence type="ECO:0000313" key="2">
    <source>
        <dbReference type="Proteomes" id="UP001500729"/>
    </source>
</evidence>
<dbReference type="InterPro" id="IPR051200">
    <property type="entry name" value="Host-pathogen_enzymatic-act"/>
</dbReference>